<evidence type="ECO:0000256" key="2">
    <source>
        <dbReference type="ARBA" id="ARBA00022490"/>
    </source>
</evidence>
<evidence type="ECO:0000256" key="5">
    <source>
        <dbReference type="ARBA" id="ARBA00023125"/>
    </source>
</evidence>
<evidence type="ECO:0000259" key="7">
    <source>
        <dbReference type="PROSITE" id="PS51740"/>
    </source>
</evidence>
<evidence type="ECO:0000313" key="8">
    <source>
        <dbReference type="EMBL" id="GAF96575.1"/>
    </source>
</evidence>
<keyword evidence="4" id="KW-0805">Transcription regulation</keyword>
<dbReference type="GO" id="GO:0000976">
    <property type="term" value="F:transcription cis-regulatory region binding"/>
    <property type="evidence" value="ECO:0007669"/>
    <property type="project" value="TreeGrafter"/>
</dbReference>
<evidence type="ECO:0000256" key="4">
    <source>
        <dbReference type="ARBA" id="ARBA00023015"/>
    </source>
</evidence>
<dbReference type="InterPro" id="IPR035644">
    <property type="entry name" value="MraZ_C"/>
</dbReference>
<dbReference type="CDD" id="cd16321">
    <property type="entry name" value="MraZ_C"/>
    <property type="match status" value="1"/>
</dbReference>
<dbReference type="EMBL" id="BARS01010715">
    <property type="protein sequence ID" value="GAF96575.1"/>
    <property type="molecule type" value="Genomic_DNA"/>
</dbReference>
<dbReference type="InterPro" id="IPR007159">
    <property type="entry name" value="SpoVT-AbrB_dom"/>
</dbReference>
<dbReference type="GO" id="GO:2000143">
    <property type="term" value="P:negative regulation of DNA-templated transcription initiation"/>
    <property type="evidence" value="ECO:0007669"/>
    <property type="project" value="TreeGrafter"/>
</dbReference>
<comment type="caution">
    <text evidence="8">The sequence shown here is derived from an EMBL/GenBank/DDBJ whole genome shotgun (WGS) entry which is preliminary data.</text>
</comment>
<dbReference type="InterPro" id="IPR038619">
    <property type="entry name" value="MraZ_sf"/>
</dbReference>
<proteinExistence type="predicted"/>
<feature type="domain" description="SpoVT-AbrB" evidence="7">
    <location>
        <begin position="8"/>
        <end position="51"/>
    </location>
</feature>
<dbReference type="GO" id="GO:0003700">
    <property type="term" value="F:DNA-binding transcription factor activity"/>
    <property type="evidence" value="ECO:0007669"/>
    <property type="project" value="InterPro"/>
</dbReference>
<feature type="non-terminal residue" evidence="8">
    <location>
        <position position="1"/>
    </location>
</feature>
<dbReference type="InterPro" id="IPR003444">
    <property type="entry name" value="MraZ"/>
</dbReference>
<dbReference type="PANTHER" id="PTHR34701:SF1">
    <property type="entry name" value="TRANSCRIPTIONAL REGULATOR MRAZ"/>
    <property type="match status" value="1"/>
</dbReference>
<reference evidence="8" key="1">
    <citation type="journal article" date="2014" name="Front. Microbiol.">
        <title>High frequency of phylogenetically diverse reductive dehalogenase-homologous genes in deep subseafloor sedimentary metagenomes.</title>
        <authorList>
            <person name="Kawai M."/>
            <person name="Futagami T."/>
            <person name="Toyoda A."/>
            <person name="Takaki Y."/>
            <person name="Nishi S."/>
            <person name="Hori S."/>
            <person name="Arai W."/>
            <person name="Tsubouchi T."/>
            <person name="Morono Y."/>
            <person name="Uchiyama I."/>
            <person name="Ito T."/>
            <person name="Fujiyama A."/>
            <person name="Inagaki F."/>
            <person name="Takami H."/>
        </authorList>
    </citation>
    <scope>NUCLEOTIDE SEQUENCE</scope>
    <source>
        <strain evidence="8">Expedition CK06-06</strain>
    </source>
</reference>
<dbReference type="PROSITE" id="PS51740">
    <property type="entry name" value="SPOVT_ABRB"/>
    <property type="match status" value="1"/>
</dbReference>
<accession>X0V7G3</accession>
<gene>
    <name evidence="8" type="ORF">S01H1_19757</name>
</gene>
<dbReference type="SUPFAM" id="SSF89447">
    <property type="entry name" value="AbrB/MazE/MraZ-like"/>
    <property type="match status" value="1"/>
</dbReference>
<evidence type="ECO:0000256" key="6">
    <source>
        <dbReference type="ARBA" id="ARBA00023163"/>
    </source>
</evidence>
<dbReference type="InterPro" id="IPR020603">
    <property type="entry name" value="MraZ_dom"/>
</dbReference>
<evidence type="ECO:0000256" key="3">
    <source>
        <dbReference type="ARBA" id="ARBA00022737"/>
    </source>
</evidence>
<name>X0V7G3_9ZZZZ</name>
<keyword evidence="3" id="KW-0677">Repeat</keyword>
<dbReference type="Gene3D" id="3.40.1550.20">
    <property type="entry name" value="Transcriptional regulator MraZ domain"/>
    <property type="match status" value="1"/>
</dbReference>
<keyword evidence="5" id="KW-0238">DNA-binding</keyword>
<evidence type="ECO:0000256" key="1">
    <source>
        <dbReference type="ARBA" id="ARBA00013860"/>
    </source>
</evidence>
<dbReference type="InterPro" id="IPR037914">
    <property type="entry name" value="SpoVT-AbrB_sf"/>
</dbReference>
<protein>
    <recommendedName>
        <fullName evidence="1">Transcriptional regulator MraZ</fullName>
    </recommendedName>
</protein>
<keyword evidence="2" id="KW-0963">Cytoplasm</keyword>
<dbReference type="AlphaFoldDB" id="X0V7G3"/>
<dbReference type="PANTHER" id="PTHR34701">
    <property type="entry name" value="TRANSCRIPTIONAL REGULATOR MRAZ"/>
    <property type="match status" value="1"/>
</dbReference>
<dbReference type="Pfam" id="PF02381">
    <property type="entry name" value="MraZ"/>
    <property type="match status" value="1"/>
</dbReference>
<keyword evidence="6" id="KW-0804">Transcription</keyword>
<sequence>EQLFFSAVYPADIDNQGRILIPERLVQIAGIGKQVVITGVYDHLEIWNKQDFDEFVSKYWQQYPQVQQNARQAILKDLQRRTEREGSEWKQ</sequence>
<organism evidence="8">
    <name type="scientific">marine sediment metagenome</name>
    <dbReference type="NCBI Taxonomy" id="412755"/>
    <lineage>
        <taxon>unclassified sequences</taxon>
        <taxon>metagenomes</taxon>
        <taxon>ecological metagenomes</taxon>
    </lineage>
</organism>